<dbReference type="SUPFAM" id="SSF47459">
    <property type="entry name" value="HLH, helix-loop-helix DNA-binding domain"/>
    <property type="match status" value="1"/>
</dbReference>
<feature type="domain" description="BHLH" evidence="6">
    <location>
        <begin position="291"/>
        <end position="340"/>
    </location>
</feature>
<dbReference type="GO" id="GO:0046983">
    <property type="term" value="F:protein dimerization activity"/>
    <property type="evidence" value="ECO:0007669"/>
    <property type="project" value="InterPro"/>
</dbReference>
<keyword evidence="2" id="KW-0805">Transcription regulation</keyword>
<protein>
    <recommendedName>
        <fullName evidence="6">BHLH domain-containing protein</fullName>
    </recommendedName>
</protein>
<evidence type="ECO:0000256" key="4">
    <source>
        <dbReference type="ARBA" id="ARBA00023163"/>
    </source>
</evidence>
<dbReference type="PANTHER" id="PTHR16223">
    <property type="entry name" value="TRANSCRIPTION FACTOR BHLH83-RELATED"/>
    <property type="match status" value="1"/>
</dbReference>
<keyword evidence="4" id="KW-0804">Transcription</keyword>
<evidence type="ECO:0000256" key="3">
    <source>
        <dbReference type="ARBA" id="ARBA00023125"/>
    </source>
</evidence>
<dbReference type="EMBL" id="JAXQNO010000015">
    <property type="protein sequence ID" value="KAK4783501.1"/>
    <property type="molecule type" value="Genomic_DNA"/>
</dbReference>
<dbReference type="PROSITE" id="PS50888">
    <property type="entry name" value="BHLH"/>
    <property type="match status" value="1"/>
</dbReference>
<dbReference type="InterPro" id="IPR011598">
    <property type="entry name" value="bHLH_dom"/>
</dbReference>
<name>A0AAN7LMH3_TRANT</name>
<evidence type="ECO:0000313" key="8">
    <source>
        <dbReference type="Proteomes" id="UP001346149"/>
    </source>
</evidence>
<dbReference type="CDD" id="cd11393">
    <property type="entry name" value="bHLH_AtbHLH_like"/>
    <property type="match status" value="1"/>
</dbReference>
<dbReference type="AlphaFoldDB" id="A0AAN7LMH3"/>
<dbReference type="Gene3D" id="4.10.280.10">
    <property type="entry name" value="Helix-loop-helix DNA-binding domain"/>
    <property type="match status" value="1"/>
</dbReference>
<dbReference type="GO" id="GO:0005634">
    <property type="term" value="C:nucleus"/>
    <property type="evidence" value="ECO:0007669"/>
    <property type="project" value="UniProtKB-SubCell"/>
</dbReference>
<dbReference type="PANTHER" id="PTHR16223:SF238">
    <property type="entry name" value="TRANSCRIPTION FACTOR BHLH114"/>
    <property type="match status" value="1"/>
</dbReference>
<dbReference type="GO" id="GO:0000981">
    <property type="term" value="F:DNA-binding transcription factor activity, RNA polymerase II-specific"/>
    <property type="evidence" value="ECO:0007669"/>
    <property type="project" value="TreeGrafter"/>
</dbReference>
<dbReference type="GO" id="GO:0000978">
    <property type="term" value="F:RNA polymerase II cis-regulatory region sequence-specific DNA binding"/>
    <property type="evidence" value="ECO:0007669"/>
    <property type="project" value="TreeGrafter"/>
</dbReference>
<keyword evidence="5" id="KW-0539">Nucleus</keyword>
<dbReference type="InterPro" id="IPR045239">
    <property type="entry name" value="bHLH95_bHLH"/>
</dbReference>
<proteinExistence type="predicted"/>
<evidence type="ECO:0000256" key="2">
    <source>
        <dbReference type="ARBA" id="ARBA00023015"/>
    </source>
</evidence>
<keyword evidence="3" id="KW-0238">DNA-binding</keyword>
<comment type="subcellular location">
    <subcellularLocation>
        <location evidence="1">Nucleus</location>
    </subcellularLocation>
</comment>
<evidence type="ECO:0000256" key="5">
    <source>
        <dbReference type="ARBA" id="ARBA00023242"/>
    </source>
</evidence>
<comment type="caution">
    <text evidence="7">The sequence shown here is derived from an EMBL/GenBank/DDBJ whole genome shotgun (WGS) entry which is preliminary data.</text>
</comment>
<reference evidence="7 8" key="1">
    <citation type="journal article" date="2023" name="Hortic Res">
        <title>Pangenome of water caltrop reveals structural variations and asymmetric subgenome divergence after allopolyploidization.</title>
        <authorList>
            <person name="Zhang X."/>
            <person name="Chen Y."/>
            <person name="Wang L."/>
            <person name="Yuan Y."/>
            <person name="Fang M."/>
            <person name="Shi L."/>
            <person name="Lu R."/>
            <person name="Comes H.P."/>
            <person name="Ma Y."/>
            <person name="Chen Y."/>
            <person name="Huang G."/>
            <person name="Zhou Y."/>
            <person name="Zheng Z."/>
            <person name="Qiu Y."/>
        </authorList>
    </citation>
    <scope>NUCLEOTIDE SEQUENCE [LARGE SCALE GENOMIC DNA]</scope>
    <source>
        <strain evidence="7">F231</strain>
    </source>
</reference>
<sequence length="416" mass="45865">MAEEIGTRIFGGSEWWDPARMMPFMNPSSAQFCPAAEFNDIHAGNFGRSLNFYRENIGSRSCQKTTADAAARVSGNDFNLDSADFQIMDSSTTSIWSYCSSGRGKENSNIDSVHHEEMCSSGILDWCPKSFPRTGILGEASPDVFKHINQHISNSPDQPEPTMCISPTCQQGFCTHAFPFGYSPSTTQSIMESEEIIPNQSSIMEFQYPLFKPSLITSSNQSPTSFPMIPNMSSQQGSFQVSFSPSNLAMPLLGDAVAPKIDIFMKLNNEGIRDMATTIEGGERGSVYKRPRIETPLPTFKVRKEKLGDRVTALQQLVSPFGKNDTASVLHEAVEYIKFLHDQINALINQHLLQTGVCKQNTHQVCDKFKGGEGSPKEDLISRGLCLVPISTTYAVVNETAGDHVWMPKLLGGTFL</sequence>
<accession>A0AAN7LMH3</accession>
<keyword evidence="8" id="KW-1185">Reference proteome</keyword>
<dbReference type="Proteomes" id="UP001346149">
    <property type="component" value="Unassembled WGS sequence"/>
</dbReference>
<organism evidence="7 8">
    <name type="scientific">Trapa natans</name>
    <name type="common">Water chestnut</name>
    <dbReference type="NCBI Taxonomy" id="22666"/>
    <lineage>
        <taxon>Eukaryota</taxon>
        <taxon>Viridiplantae</taxon>
        <taxon>Streptophyta</taxon>
        <taxon>Embryophyta</taxon>
        <taxon>Tracheophyta</taxon>
        <taxon>Spermatophyta</taxon>
        <taxon>Magnoliopsida</taxon>
        <taxon>eudicotyledons</taxon>
        <taxon>Gunneridae</taxon>
        <taxon>Pentapetalae</taxon>
        <taxon>rosids</taxon>
        <taxon>malvids</taxon>
        <taxon>Myrtales</taxon>
        <taxon>Lythraceae</taxon>
        <taxon>Trapa</taxon>
    </lineage>
</organism>
<gene>
    <name evidence="7" type="ORF">SAY86_007875</name>
</gene>
<evidence type="ECO:0000256" key="1">
    <source>
        <dbReference type="ARBA" id="ARBA00004123"/>
    </source>
</evidence>
<dbReference type="InterPro" id="IPR036638">
    <property type="entry name" value="HLH_DNA-bd_sf"/>
</dbReference>
<evidence type="ECO:0000259" key="6">
    <source>
        <dbReference type="PROSITE" id="PS50888"/>
    </source>
</evidence>
<evidence type="ECO:0000313" key="7">
    <source>
        <dbReference type="EMBL" id="KAK4783501.1"/>
    </source>
</evidence>
<dbReference type="InterPro" id="IPR045843">
    <property type="entry name" value="IND-like"/>
</dbReference>